<dbReference type="Proteomes" id="UP001220964">
    <property type="component" value="Unassembled WGS sequence"/>
</dbReference>
<dbReference type="AlphaFoldDB" id="A0AAE3T793"/>
<evidence type="ECO:0000256" key="1">
    <source>
        <dbReference type="ARBA" id="ARBA00022679"/>
    </source>
</evidence>
<name>A0AAE3T793_9RHOB</name>
<feature type="region of interest" description="Disordered" evidence="2">
    <location>
        <begin position="215"/>
        <end position="236"/>
    </location>
</feature>
<dbReference type="SUPFAM" id="SSF53335">
    <property type="entry name" value="S-adenosyl-L-methionine-dependent methyltransferases"/>
    <property type="match status" value="1"/>
</dbReference>
<feature type="domain" description="Methyltransferase type 11" evidence="3">
    <location>
        <begin position="70"/>
        <end position="166"/>
    </location>
</feature>
<comment type="caution">
    <text evidence="4">The sequence shown here is derived from an EMBL/GenBank/DDBJ whole genome shotgun (WGS) entry which is preliminary data.</text>
</comment>
<dbReference type="Pfam" id="PF08241">
    <property type="entry name" value="Methyltransf_11"/>
    <property type="match status" value="1"/>
</dbReference>
<dbReference type="GO" id="GO:0008757">
    <property type="term" value="F:S-adenosylmethionine-dependent methyltransferase activity"/>
    <property type="evidence" value="ECO:0007669"/>
    <property type="project" value="InterPro"/>
</dbReference>
<keyword evidence="5" id="KW-1185">Reference proteome</keyword>
<evidence type="ECO:0000313" key="4">
    <source>
        <dbReference type="EMBL" id="MDF0600082.1"/>
    </source>
</evidence>
<dbReference type="GO" id="GO:0032259">
    <property type="term" value="P:methylation"/>
    <property type="evidence" value="ECO:0007669"/>
    <property type="project" value="UniProtKB-KW"/>
</dbReference>
<keyword evidence="4" id="KW-0489">Methyltransferase</keyword>
<evidence type="ECO:0000256" key="2">
    <source>
        <dbReference type="SAM" id="MobiDB-lite"/>
    </source>
</evidence>
<evidence type="ECO:0000259" key="3">
    <source>
        <dbReference type="Pfam" id="PF08241"/>
    </source>
</evidence>
<proteinExistence type="predicted"/>
<protein>
    <submittedName>
        <fullName evidence="4">Class I SAM-dependent methyltransferase</fullName>
    </submittedName>
</protein>
<dbReference type="PANTHER" id="PTHR44068">
    <property type="entry name" value="ZGC:194242"/>
    <property type="match status" value="1"/>
</dbReference>
<dbReference type="RefSeq" id="WP_275566228.1">
    <property type="nucleotide sequence ID" value="NZ_JARGYC010000009.1"/>
</dbReference>
<dbReference type="PANTHER" id="PTHR44068:SF11">
    <property type="entry name" value="GERANYL DIPHOSPHATE 2-C-METHYLTRANSFERASE"/>
    <property type="match status" value="1"/>
</dbReference>
<dbReference type="InterPro" id="IPR050447">
    <property type="entry name" value="Erg6_SMT_methyltransf"/>
</dbReference>
<gene>
    <name evidence="4" type="ORF">P1J78_05005</name>
</gene>
<dbReference type="CDD" id="cd02440">
    <property type="entry name" value="AdoMet_MTases"/>
    <property type="match status" value="1"/>
</dbReference>
<organism evidence="4 5">
    <name type="scientific">Psychromarinibacter sediminicola</name>
    <dbReference type="NCBI Taxonomy" id="3033385"/>
    <lineage>
        <taxon>Bacteria</taxon>
        <taxon>Pseudomonadati</taxon>
        <taxon>Pseudomonadota</taxon>
        <taxon>Alphaproteobacteria</taxon>
        <taxon>Rhodobacterales</taxon>
        <taxon>Paracoccaceae</taxon>
        <taxon>Psychromarinibacter</taxon>
    </lineage>
</organism>
<accession>A0AAE3T793</accession>
<sequence length="268" mass="28155">MAREASGVIDHYTRSGLLDRIDAALAAAGHDPASPTVEALSELDHLHGGGFGTTVVQAELAGIPRGAHVLDAGCGIGGPSRYLASVYDCTVEGVDLTPDYVAVARTLNRRTGLDGRITVTEGSVTDLPQADARFDVVLCQNVSMNVADKEAMAAEAHRVLRPGGIYTISHVAEGPAGAPIYPLPWARTPEVSFLGRPEEMLETLRRAGFRDVRDRMGEGRADPGGGHSKGAIGPGPAMGDDMAERLANVVRSLEEGRLVSMLLVARKG</sequence>
<evidence type="ECO:0000313" key="5">
    <source>
        <dbReference type="Proteomes" id="UP001220964"/>
    </source>
</evidence>
<dbReference type="InterPro" id="IPR013216">
    <property type="entry name" value="Methyltransf_11"/>
</dbReference>
<keyword evidence="1" id="KW-0808">Transferase</keyword>
<dbReference type="InterPro" id="IPR029063">
    <property type="entry name" value="SAM-dependent_MTases_sf"/>
</dbReference>
<dbReference type="Gene3D" id="3.40.50.150">
    <property type="entry name" value="Vaccinia Virus protein VP39"/>
    <property type="match status" value="1"/>
</dbReference>
<reference evidence="4" key="1">
    <citation type="submission" date="2023-03" db="EMBL/GenBank/DDBJ databases">
        <title>Multiphase analysis and comparison of six strains from genera Psychromarinibacter, Lutimaribacter, and Maritimibacter, including a novel species: Psychromarinibacter sediminicola sp. nov.</title>
        <authorList>
            <person name="Wang Y.-H."/>
            <person name="Ye M.-Q."/>
            <person name="Du Z.-J."/>
        </authorList>
    </citation>
    <scope>NUCLEOTIDE SEQUENCE</scope>
    <source>
        <strain evidence="4">C21-152</strain>
    </source>
</reference>
<dbReference type="EMBL" id="JARGYC010000009">
    <property type="protein sequence ID" value="MDF0600082.1"/>
    <property type="molecule type" value="Genomic_DNA"/>
</dbReference>